<keyword evidence="3 5" id="KW-1133">Transmembrane helix</keyword>
<protein>
    <submittedName>
        <fullName evidence="7">O-antigen ligase</fullName>
    </submittedName>
</protein>
<feature type="transmembrane region" description="Helical" evidence="5">
    <location>
        <begin position="194"/>
        <end position="209"/>
    </location>
</feature>
<name>A0A4R3YSH2_9FIRM</name>
<comment type="caution">
    <text evidence="7">The sequence shown here is derived from an EMBL/GenBank/DDBJ whole genome shotgun (WGS) entry which is preliminary data.</text>
</comment>
<sequence>MFIIFGIDYLKEHFNHHQRYIVVAILSLFLPFYMCGAVLIFLTLRLLWKGEIQEAYRQIPKSRYIIYFCGLSLIVSLLYQNFYGAACSIGILAILSFLLYYRIHITSELFEFIVDCIIVLSAFAAFYGLIEYIGILNKVNIDQLEIVIFNKPQDRINSVFFNANYYAMMIEFFVCLAFYKILKLPSIRKNFKKFLYYVCIIAINLFMLLLTACRTAWPAIAGGILIMLIIDKRYRTCACIFACMMLVCIYFIFNPSKFPRVDNIVAYFMTRQNIWEVAIANIKTHPLFGEGPMTYIHIYPLYHGHPTEHAHSIYLDPVLCFGVVGLLTIAPFIAENIKRLYRLWKKNIDKSLVALMVAFTIMIFIHGMLDYTIFFVQTGFLYLLVASSFDIYKESLDA</sequence>
<keyword evidence="2 5" id="KW-0812">Transmembrane</keyword>
<organism evidence="7 8">
    <name type="scientific">Longibaculum muris</name>
    <dbReference type="NCBI Taxonomy" id="1796628"/>
    <lineage>
        <taxon>Bacteria</taxon>
        <taxon>Bacillati</taxon>
        <taxon>Bacillota</taxon>
        <taxon>Erysipelotrichia</taxon>
        <taxon>Erysipelotrichales</taxon>
        <taxon>Coprobacillaceae</taxon>
        <taxon>Longibaculum</taxon>
    </lineage>
</organism>
<feature type="transmembrane region" description="Helical" evidence="5">
    <location>
        <begin position="163"/>
        <end position="182"/>
    </location>
</feature>
<evidence type="ECO:0000259" key="6">
    <source>
        <dbReference type="Pfam" id="PF04932"/>
    </source>
</evidence>
<evidence type="ECO:0000256" key="3">
    <source>
        <dbReference type="ARBA" id="ARBA00022989"/>
    </source>
</evidence>
<keyword evidence="7" id="KW-0436">Ligase</keyword>
<evidence type="ECO:0000256" key="4">
    <source>
        <dbReference type="ARBA" id="ARBA00023136"/>
    </source>
</evidence>
<evidence type="ECO:0000313" key="7">
    <source>
        <dbReference type="EMBL" id="TCV95336.1"/>
    </source>
</evidence>
<feature type="domain" description="O-antigen ligase-related" evidence="6">
    <location>
        <begin position="201"/>
        <end position="329"/>
    </location>
</feature>
<evidence type="ECO:0000256" key="5">
    <source>
        <dbReference type="SAM" id="Phobius"/>
    </source>
</evidence>
<dbReference type="GO" id="GO:0016874">
    <property type="term" value="F:ligase activity"/>
    <property type="evidence" value="ECO:0007669"/>
    <property type="project" value="UniProtKB-KW"/>
</dbReference>
<keyword evidence="8" id="KW-1185">Reference proteome</keyword>
<keyword evidence="4 5" id="KW-0472">Membrane</keyword>
<dbReference type="GO" id="GO:0016020">
    <property type="term" value="C:membrane"/>
    <property type="evidence" value="ECO:0007669"/>
    <property type="project" value="UniProtKB-SubCell"/>
</dbReference>
<feature type="transmembrane region" description="Helical" evidence="5">
    <location>
        <begin position="88"/>
        <end position="105"/>
    </location>
</feature>
<feature type="transmembrane region" description="Helical" evidence="5">
    <location>
        <begin position="64"/>
        <end position="82"/>
    </location>
</feature>
<dbReference type="PANTHER" id="PTHR37422">
    <property type="entry name" value="TEICHURONIC ACID BIOSYNTHESIS PROTEIN TUAE"/>
    <property type="match status" value="1"/>
</dbReference>
<dbReference type="PANTHER" id="PTHR37422:SF20">
    <property type="entry name" value="O-ANTIGEN POLYMERASE"/>
    <property type="match status" value="1"/>
</dbReference>
<feature type="transmembrane region" description="Helical" evidence="5">
    <location>
        <begin position="215"/>
        <end position="230"/>
    </location>
</feature>
<dbReference type="EMBL" id="SMCQ01000018">
    <property type="protein sequence ID" value="TCV95336.1"/>
    <property type="molecule type" value="Genomic_DNA"/>
</dbReference>
<feature type="transmembrane region" description="Helical" evidence="5">
    <location>
        <begin position="237"/>
        <end position="253"/>
    </location>
</feature>
<comment type="subcellular location">
    <subcellularLocation>
        <location evidence="1">Membrane</location>
        <topology evidence="1">Multi-pass membrane protein</topology>
    </subcellularLocation>
</comment>
<evidence type="ECO:0000313" key="8">
    <source>
        <dbReference type="Proteomes" id="UP000295515"/>
    </source>
</evidence>
<evidence type="ECO:0000256" key="1">
    <source>
        <dbReference type="ARBA" id="ARBA00004141"/>
    </source>
</evidence>
<accession>A0A4R3YSH2</accession>
<dbReference type="InterPro" id="IPR007016">
    <property type="entry name" value="O-antigen_ligase-rel_domated"/>
</dbReference>
<dbReference type="AlphaFoldDB" id="A0A4R3YSH2"/>
<dbReference type="Pfam" id="PF04932">
    <property type="entry name" value="Wzy_C"/>
    <property type="match status" value="1"/>
</dbReference>
<dbReference type="RefSeq" id="WP_066444273.1">
    <property type="nucleotide sequence ID" value="NZ_JANKBF010000016.1"/>
</dbReference>
<feature type="transmembrane region" description="Helical" evidence="5">
    <location>
        <begin position="112"/>
        <end position="130"/>
    </location>
</feature>
<dbReference type="Proteomes" id="UP000295515">
    <property type="component" value="Unassembled WGS sequence"/>
</dbReference>
<proteinExistence type="predicted"/>
<reference evidence="7 8" key="1">
    <citation type="submission" date="2019-03" db="EMBL/GenBank/DDBJ databases">
        <title>Genomic Encyclopedia of Type Strains, Phase IV (KMG-IV): sequencing the most valuable type-strain genomes for metagenomic binning, comparative biology and taxonomic classification.</title>
        <authorList>
            <person name="Goeker M."/>
        </authorList>
    </citation>
    <scope>NUCLEOTIDE SEQUENCE [LARGE SCALE GENOMIC DNA]</scope>
    <source>
        <strain evidence="7 8">DSM 29487</strain>
    </source>
</reference>
<feature type="transmembrane region" description="Helical" evidence="5">
    <location>
        <begin position="20"/>
        <end position="44"/>
    </location>
</feature>
<gene>
    <name evidence="7" type="ORF">EDD60_11856</name>
</gene>
<feature type="transmembrane region" description="Helical" evidence="5">
    <location>
        <begin position="313"/>
        <end position="332"/>
    </location>
</feature>
<dbReference type="InterPro" id="IPR051533">
    <property type="entry name" value="WaaL-like"/>
</dbReference>
<feature type="transmembrane region" description="Helical" evidence="5">
    <location>
        <begin position="352"/>
        <end position="369"/>
    </location>
</feature>
<evidence type="ECO:0000256" key="2">
    <source>
        <dbReference type="ARBA" id="ARBA00022692"/>
    </source>
</evidence>
<dbReference type="GeneID" id="98916090"/>